<dbReference type="EMBL" id="JBBMFS010000009">
    <property type="protein sequence ID" value="MEQ2555459.1"/>
    <property type="molecule type" value="Genomic_DNA"/>
</dbReference>
<dbReference type="SUPFAM" id="SSF51735">
    <property type="entry name" value="NAD(P)-binding Rossmann-fold domains"/>
    <property type="match status" value="1"/>
</dbReference>
<dbReference type="SUPFAM" id="SSF48179">
    <property type="entry name" value="6-phosphogluconate dehydrogenase C-terminal domain-like"/>
    <property type="match status" value="1"/>
</dbReference>
<dbReference type="InterPro" id="IPR008927">
    <property type="entry name" value="6-PGluconate_DH-like_C_sf"/>
</dbReference>
<dbReference type="PANTHER" id="PTHR40459">
    <property type="entry name" value="CONSERVED HYPOTHETICAL ALANINE AND LEUCINE RICH PROTEIN"/>
    <property type="match status" value="1"/>
</dbReference>
<sequence>MIGAGKVGVTLGKYLSEAHIPVTGFYSRTKESAAWAAAFTKTAVFDGLKELITASDTLFITTPDGVIADVWDCIAAMDMDLSGYKICHFSGSLSSNVFSGIERTKACGCSIHPMYAFSDKETSWLQFQKAYLTMEGSEKAVAVMRSLFEGLGHTVYGLDSADKVKYHAAAVLASNAVVGLFYSAQQLLSECGFAEEESRKLLAPLITENVSSIVKNGCAKALTGPVERADVQTVKNHLAALQGSDEEAVYRSISKKLTALAKCRNPQRDYTALERIMDEKYSTDL</sequence>
<evidence type="ECO:0000259" key="2">
    <source>
        <dbReference type="Pfam" id="PF10728"/>
    </source>
</evidence>
<gene>
    <name evidence="3" type="ORF">WMO37_10660</name>
</gene>
<feature type="domain" description="DUF2520" evidence="2">
    <location>
        <begin position="131"/>
        <end position="256"/>
    </location>
</feature>
<dbReference type="Proteomes" id="UP001546774">
    <property type="component" value="Unassembled WGS sequence"/>
</dbReference>
<dbReference type="InterPro" id="IPR018931">
    <property type="entry name" value="DUF2520"/>
</dbReference>
<dbReference type="Gene3D" id="3.40.50.720">
    <property type="entry name" value="NAD(P)-binding Rossmann-like Domain"/>
    <property type="match status" value="1"/>
</dbReference>
<evidence type="ECO:0000259" key="1">
    <source>
        <dbReference type="Pfam" id="PF10727"/>
    </source>
</evidence>
<comment type="caution">
    <text evidence="3">The sequence shown here is derived from an EMBL/GenBank/DDBJ whole genome shotgun (WGS) entry which is preliminary data.</text>
</comment>
<evidence type="ECO:0000313" key="3">
    <source>
        <dbReference type="EMBL" id="MEQ2555459.1"/>
    </source>
</evidence>
<name>A0ABV1H6X8_9FIRM</name>
<organism evidence="3 4">
    <name type="scientific">Lachnospira intestinalis</name>
    <dbReference type="NCBI Taxonomy" id="3133158"/>
    <lineage>
        <taxon>Bacteria</taxon>
        <taxon>Bacillati</taxon>
        <taxon>Bacillota</taxon>
        <taxon>Clostridia</taxon>
        <taxon>Lachnospirales</taxon>
        <taxon>Lachnospiraceae</taxon>
        <taxon>Lachnospira</taxon>
    </lineage>
</organism>
<reference evidence="3" key="1">
    <citation type="submission" date="2024-03" db="EMBL/GenBank/DDBJ databases">
        <title>Human intestinal bacterial collection.</title>
        <authorList>
            <person name="Pauvert C."/>
            <person name="Hitch T.C.A."/>
            <person name="Clavel T."/>
        </authorList>
    </citation>
    <scope>NUCLEOTIDE SEQUENCE [LARGE SCALE GENOMIC DNA]</scope>
    <source>
        <strain evidence="3">CLA-AA-H89B</strain>
    </source>
</reference>
<dbReference type="Gene3D" id="1.10.1040.20">
    <property type="entry name" value="ProC-like, C-terminal domain"/>
    <property type="match status" value="1"/>
</dbReference>
<dbReference type="InterPro" id="IPR036291">
    <property type="entry name" value="NAD(P)-bd_dom_sf"/>
</dbReference>
<dbReference type="PANTHER" id="PTHR40459:SF1">
    <property type="entry name" value="CONSERVED HYPOTHETICAL ALANINE AND LEUCINE RICH PROTEIN"/>
    <property type="match status" value="1"/>
</dbReference>
<dbReference type="InterPro" id="IPR019665">
    <property type="entry name" value="OxRdtase/DH_put_Rossmann_dom"/>
</dbReference>
<evidence type="ECO:0000313" key="4">
    <source>
        <dbReference type="Proteomes" id="UP001546774"/>
    </source>
</evidence>
<dbReference type="InterPro" id="IPR037108">
    <property type="entry name" value="TM1727-like_C_sf"/>
</dbReference>
<protein>
    <submittedName>
        <fullName evidence="3">Rossmann-like and DUF2520 domain-containing protein</fullName>
    </submittedName>
</protein>
<proteinExistence type="predicted"/>
<dbReference type="Pfam" id="PF10727">
    <property type="entry name" value="Rossmann-like"/>
    <property type="match status" value="1"/>
</dbReference>
<feature type="domain" description="Putative oxidoreductase/dehydrogenase Rossmann-like" evidence="1">
    <location>
        <begin position="2"/>
        <end position="113"/>
    </location>
</feature>
<keyword evidence="4" id="KW-1185">Reference proteome</keyword>
<dbReference type="Pfam" id="PF10728">
    <property type="entry name" value="DUF2520"/>
    <property type="match status" value="1"/>
</dbReference>
<accession>A0ABV1H6X8</accession>